<protein>
    <recommendedName>
        <fullName evidence="2">Alpha/beta hydrolase fold-3 domain-containing protein</fullName>
    </recommendedName>
</protein>
<evidence type="ECO:0000313" key="4">
    <source>
        <dbReference type="Proteomes" id="UP000663846"/>
    </source>
</evidence>
<evidence type="ECO:0000313" key="3">
    <source>
        <dbReference type="EMBL" id="CAE6406984.1"/>
    </source>
</evidence>
<gene>
    <name evidence="3" type="ORF">RDB_LOCUS62958</name>
</gene>
<accession>A0A8H2WY55</accession>
<dbReference type="GO" id="GO:0016787">
    <property type="term" value="F:hydrolase activity"/>
    <property type="evidence" value="ECO:0007669"/>
    <property type="project" value="UniProtKB-KW"/>
</dbReference>
<dbReference type="InterPro" id="IPR029058">
    <property type="entry name" value="AB_hydrolase_fold"/>
</dbReference>
<sequence>MFGSDSEFCRIISRETGAIVLDSDYAKAPENPFPAAYDDLCDVVAHVLANEDGYYDTSRITIGGFSAGAALALVISATMPKDTFRAVIAFYPITNLFLTESGRPYHLEANLKEPPRLPPFILNYCSKAYVSQTAALDDPRLSPHNNAPSAFSGQLLLVVCGFDPLRDEAIALGNLLQEEGKNVHMVDIPEAMHCWDKDGNVGIENDLKRATAYGKAVEARPNAYDGKPVNGLGWALRRGNRAVAFLEGTNAPYHTKFSPDRTFTIESSRSSRKIKINVFEPPNFDKNKKYPIYLNFHGSVFIIPALGTDSDFCRIVSNRTGAIVLDCDYAKAPEWPFPAAPEDVKDTIDYILTNKEGYLDISRIAIGGFSAGGTLALTAGASQSKGVLKGVVAMYPITDLSVDHGIRPPPPISEGNSNPLPSSLLQLGYRSYISSGTDLLDPRLSPINTDISSFPERILLIVCEEDPLHDEAMDLVERLGAAGLQVDLKEMPKMVHAWDKGAKERTPAGAARHEAYEAAVDILTIIFR</sequence>
<dbReference type="SUPFAM" id="SSF53474">
    <property type="entry name" value="alpha/beta-Hydrolases"/>
    <property type="match status" value="2"/>
</dbReference>
<dbReference type="PANTHER" id="PTHR48081">
    <property type="entry name" value="AB HYDROLASE SUPERFAMILY PROTEIN C4A8.06C"/>
    <property type="match status" value="1"/>
</dbReference>
<evidence type="ECO:0000259" key="2">
    <source>
        <dbReference type="Pfam" id="PF07859"/>
    </source>
</evidence>
<name>A0A8H2WY55_9AGAM</name>
<dbReference type="EMBL" id="CAJMWS010000309">
    <property type="protein sequence ID" value="CAE6406984.1"/>
    <property type="molecule type" value="Genomic_DNA"/>
</dbReference>
<feature type="domain" description="Alpha/beta hydrolase fold-3" evidence="2">
    <location>
        <begin position="4"/>
        <end position="195"/>
    </location>
</feature>
<dbReference type="InterPro" id="IPR013094">
    <property type="entry name" value="AB_hydrolase_3"/>
</dbReference>
<dbReference type="Proteomes" id="UP000663846">
    <property type="component" value="Unassembled WGS sequence"/>
</dbReference>
<organism evidence="3 4">
    <name type="scientific">Rhizoctonia solani</name>
    <dbReference type="NCBI Taxonomy" id="456999"/>
    <lineage>
        <taxon>Eukaryota</taxon>
        <taxon>Fungi</taxon>
        <taxon>Dikarya</taxon>
        <taxon>Basidiomycota</taxon>
        <taxon>Agaricomycotina</taxon>
        <taxon>Agaricomycetes</taxon>
        <taxon>Cantharellales</taxon>
        <taxon>Ceratobasidiaceae</taxon>
        <taxon>Rhizoctonia</taxon>
    </lineage>
</organism>
<dbReference type="PANTHER" id="PTHR48081:SF8">
    <property type="entry name" value="ALPHA_BETA HYDROLASE FOLD-3 DOMAIN-CONTAINING PROTEIN-RELATED"/>
    <property type="match status" value="1"/>
</dbReference>
<dbReference type="Pfam" id="PF07859">
    <property type="entry name" value="Abhydrolase_3"/>
    <property type="match status" value="2"/>
</dbReference>
<feature type="domain" description="Alpha/beta hydrolase fold-3" evidence="2">
    <location>
        <begin position="294"/>
        <end position="498"/>
    </location>
</feature>
<proteinExistence type="predicted"/>
<keyword evidence="1" id="KW-0378">Hydrolase</keyword>
<reference evidence="3" key="1">
    <citation type="submission" date="2021-01" db="EMBL/GenBank/DDBJ databases">
        <authorList>
            <person name="Kaushik A."/>
        </authorList>
    </citation>
    <scope>NUCLEOTIDE SEQUENCE</scope>
    <source>
        <strain evidence="3">AG1-1C</strain>
    </source>
</reference>
<dbReference type="InterPro" id="IPR050300">
    <property type="entry name" value="GDXG_lipolytic_enzyme"/>
</dbReference>
<evidence type="ECO:0000256" key="1">
    <source>
        <dbReference type="ARBA" id="ARBA00022801"/>
    </source>
</evidence>
<dbReference type="AlphaFoldDB" id="A0A8H2WY55"/>
<dbReference type="Gene3D" id="3.40.50.1820">
    <property type="entry name" value="alpha/beta hydrolase"/>
    <property type="match status" value="2"/>
</dbReference>
<comment type="caution">
    <text evidence="3">The sequence shown here is derived from an EMBL/GenBank/DDBJ whole genome shotgun (WGS) entry which is preliminary data.</text>
</comment>